<evidence type="ECO:0000313" key="3">
    <source>
        <dbReference type="Proteomes" id="UP000032534"/>
    </source>
</evidence>
<feature type="transmembrane region" description="Helical" evidence="1">
    <location>
        <begin position="495"/>
        <end position="516"/>
    </location>
</feature>
<sequence>MYQKWQYWNTASRKWLWILVALGLLASIPVIADRLQTEASSKKVEIVFDYRDLTEAASYQAHPQDYLNEQLDRLKQAGVNSMAMYESTLDDFRKAGHVVTYTTQNIADMEKRVSPANENFTYVVFTDQENAAALKPLIERTFNSLDINVKPWTYQGHEGLVVETSPEDAYLKPIQPDPIAMKQLRSKGFFIVPRMSDSLPYNQELTEETLASFQENGVKRILFEGDSVKGFTDNEKEHSLAAFAQLLNKYNIGLAAIENLKKPQAGFNKLAYAIKYNVVRLYSLSDKDSTLDVETLADRFALATKDRNIRMLYLNTAPTRSVAEAKVKDSVDNLIHSLDKPGNAVQRMEKKGFELGQAEPFQVVDSSYQRYLKLVVVLGALAFFSIMVSYFVPALTLLAFGLGLVGSAGLYVLNSSLMEQGLALLAAISGPTVAMVIAVRTIRIKREQEPVLSVGRRLVQTLVLYVQTAVLSLAAVPFVIALLNSIAYSLVLNQFRGVSLLHILPIFLAAIYIFFYRGVSIREEISKLLRTPITVLWVIVLAVIGAAGVYYLSRTGNAGTVSNTELVFRNFLENAFGVRPRNKEFLMAHPLFIAGAFLALKYRQAIYLLIIAAIGQASMVDTFAHIHSPAALSLSRGLLGLGFGLILGIIAIVVWQVLEGCWKKWSPPFKR</sequence>
<reference evidence="2 3" key="1">
    <citation type="submission" date="2014-11" db="EMBL/GenBank/DDBJ databases">
        <title>Draft Genome Sequences of Paenibacillus polymyxa NRRL B-30509 and Paenibacillus terrae NRRL B-30644, Strains from a Poultry Environment that Produce Tridecaptin A and Paenicidins.</title>
        <authorList>
            <person name="van Belkum M.J."/>
            <person name="Lohans C.T."/>
            <person name="Vederas J.C."/>
        </authorList>
    </citation>
    <scope>NUCLEOTIDE SEQUENCE [LARGE SCALE GENOMIC DNA]</scope>
    <source>
        <strain evidence="2 3">NRRL B-30644</strain>
    </source>
</reference>
<gene>
    <name evidence="2" type="ORF">QD47_25560</name>
</gene>
<accession>A0A0D7WUR4</accession>
<feature type="transmembrane region" description="Helical" evidence="1">
    <location>
        <begin position="462"/>
        <end position="483"/>
    </location>
</feature>
<feature type="transmembrane region" description="Helical" evidence="1">
    <location>
        <begin position="528"/>
        <end position="552"/>
    </location>
</feature>
<dbReference type="PATRIC" id="fig|159743.3.peg.5667"/>
<dbReference type="RefSeq" id="WP_044648753.1">
    <property type="nucleotide sequence ID" value="NZ_JTHP01000076.1"/>
</dbReference>
<dbReference type="Pfam" id="PF18949">
    <property type="entry name" value="DUF5693"/>
    <property type="match status" value="1"/>
</dbReference>
<dbReference type="OrthoDB" id="3805529at2"/>
<keyword evidence="1" id="KW-0472">Membrane</keyword>
<keyword evidence="3" id="KW-1185">Reference proteome</keyword>
<feature type="transmembrane region" description="Helical" evidence="1">
    <location>
        <begin position="638"/>
        <end position="658"/>
    </location>
</feature>
<name>A0A0D7WUR4_9BACL</name>
<evidence type="ECO:0000256" key="1">
    <source>
        <dbReference type="SAM" id="Phobius"/>
    </source>
</evidence>
<dbReference type="InterPro" id="IPR043748">
    <property type="entry name" value="DUF5693"/>
</dbReference>
<evidence type="ECO:0000313" key="2">
    <source>
        <dbReference type="EMBL" id="KJD42921.1"/>
    </source>
</evidence>
<keyword evidence="1" id="KW-0812">Transmembrane</keyword>
<keyword evidence="1" id="KW-1133">Transmembrane helix</keyword>
<protein>
    <submittedName>
        <fullName evidence="2">Uncharacterized protein</fullName>
    </submittedName>
</protein>
<feature type="transmembrane region" description="Helical" evidence="1">
    <location>
        <begin position="585"/>
        <end position="600"/>
    </location>
</feature>
<comment type="caution">
    <text evidence="2">The sequence shown here is derived from an EMBL/GenBank/DDBJ whole genome shotgun (WGS) entry which is preliminary data.</text>
</comment>
<feature type="transmembrane region" description="Helical" evidence="1">
    <location>
        <begin position="420"/>
        <end position="442"/>
    </location>
</feature>
<proteinExistence type="predicted"/>
<feature type="transmembrane region" description="Helical" evidence="1">
    <location>
        <begin position="371"/>
        <end position="392"/>
    </location>
</feature>
<dbReference type="EMBL" id="JTHP01000076">
    <property type="protein sequence ID" value="KJD42921.1"/>
    <property type="molecule type" value="Genomic_DNA"/>
</dbReference>
<dbReference type="AlphaFoldDB" id="A0A0D7WUR4"/>
<organism evidence="2 3">
    <name type="scientific">Paenibacillus terrae</name>
    <dbReference type="NCBI Taxonomy" id="159743"/>
    <lineage>
        <taxon>Bacteria</taxon>
        <taxon>Bacillati</taxon>
        <taxon>Bacillota</taxon>
        <taxon>Bacilli</taxon>
        <taxon>Bacillales</taxon>
        <taxon>Paenibacillaceae</taxon>
        <taxon>Paenibacillus</taxon>
    </lineage>
</organism>
<dbReference type="Proteomes" id="UP000032534">
    <property type="component" value="Unassembled WGS sequence"/>
</dbReference>
<feature type="transmembrane region" description="Helical" evidence="1">
    <location>
        <begin position="607"/>
        <end position="626"/>
    </location>
</feature>